<dbReference type="PANTHER" id="PTHR24223:SF415">
    <property type="entry name" value="FI20190P1"/>
    <property type="match status" value="1"/>
</dbReference>
<dbReference type="PROSITE" id="PS50893">
    <property type="entry name" value="ABC_TRANSPORTER_2"/>
    <property type="match status" value="2"/>
</dbReference>
<sequence length="1558" mass="172368">MNASYCKDAEGWGPTSDSRMDVTYCFGNTILLAAPSLLAIILFIKRAYTLHTKDTTPKTAIPRNRWHYWVSLTCMLTAFAALVARIVQLAQDSVGTPSSILGTAALLVAWILAMGLNFFENQRSSRSSTYICSFNIACLCASAISIRTMYDIAQTGHPQFVSFCVFFAAIGCNFIAETWPRSIASNNGHESTAYDQSNLFSRLCFHYIQYIVSLGYRRPLQEEDITNVLPHQIHTLPSYHLLSQVWDRHVQKRKLSKKPPSLLWIVIKAGGWSWVPIFLCLFIGSFMEYIQPVFLDILLGFIASYSIDSHQSPALGVILSIGMFTAALASSIASGQYHLRATNMGITLKTGLTSMIYRKSLKLSPRARRETTVGEITNHMSVDVERICHAIDTVPLAITSPLEIAVGTWLLYRQLGPSSLTGLGVVILLIPLQGHIAKILNTAMDKKLGAMDGRIRLLTEVLSGIKIVKLYSWEHSFLQRLKAYREKELEHLTHIGIVISLMMIMFTSLPSLMTLLSFVVYALVGGPGGTRGVMSAQVVFVSITLFGRLSVPIGRASGVINQAIALNVAVGRIQSYLLQEELDDIHLAHQVPEPSLNHTTQLQHQSASTKNICIGTSMVSNLAIQIKNGAFSWDSPSANTDQHSMTRRREDEEISGDSEQRPTTLTNINMEVAHGSLTVVMGRVGQGKSSLLSAMIGDMYRLDGKVQINGRVAYVPQQAWIINATLKDNILFGKELDQERYDRIVMSAGLTQDLKVLPAGDQTEIGERGINLSGGQKQRVSVARAAYQDADVYLLDDPLSAVDAHVDQHLWQNLIGPNGLLKDRTRLLITHGIHHLCEVDQIMVIKDGTIDEAGNYQDLMGAQSSFYQLIREYSASESQKQEAAAQATRTVEAESVADFNHVIQPLESQLSESAALGPDATHEIEKEDDRAEFIVKEATAEGSVGWNVFKSYAKAATYFYSILSILGFVLSQAAQISINLWLQNWVSQEGDGRQASLSKFFGVYAALVATYIFMDIGVNLIVFTAAGIRATRLLHNTLLEKVMRLPMSFFDTTPVGRIVNRFSTDTDNVDQQLPFNISDFYFFLTTVLGTMVVISISVPIFLALIPFLAAIYIVIQIYYIRSSRALKRIHSVSKSPLYNHFGETLAGVSTIRAMRIHDQFVLANALMSDRSANAFFALMITNRWLHFRLECLGAVIVLATSMLAVLARETLGPGMAGLALSYALNTTFAITLLVSSLSELQNQLVSMERIQEYSDKNQEAPVSMPRDAHLPPNWPSEGRVVFKNYSTRYRPGTDLVIKDVSFEVQPAEKVGIVGRTGAGKSSLTLALFRIIEAADSHWARESDNDVDSDADLASFQARGFSQENTTKIRDDKDGGSIEIDGVDIATIGLERLRQHLAIIPQDPTLFAGNVRDNLDPFNELEDAELWEALDRAHLKDSISSLPGGLSYEVAQNGENFSVGQRSLICLARALLRKTKILVLDEATAAVDVETDDLIQKTIRKEFKDRTILTIAHRIKTVMDSDKILVLEKGKVQEYDSPSILLQRQGLFYSLAQQAGEST</sequence>
<organism evidence="12 13">
    <name type="scientific">Mortierella polycephala</name>
    <dbReference type="NCBI Taxonomy" id="41804"/>
    <lineage>
        <taxon>Eukaryota</taxon>
        <taxon>Fungi</taxon>
        <taxon>Fungi incertae sedis</taxon>
        <taxon>Mucoromycota</taxon>
        <taxon>Mortierellomycotina</taxon>
        <taxon>Mortierellomycetes</taxon>
        <taxon>Mortierellales</taxon>
        <taxon>Mortierellaceae</taxon>
        <taxon>Mortierella</taxon>
    </lineage>
</organism>
<feature type="transmembrane region" description="Helical" evidence="9">
    <location>
        <begin position="99"/>
        <end position="119"/>
    </location>
</feature>
<dbReference type="FunFam" id="1.20.1560.10:FF:000006">
    <property type="entry name" value="ATP-binding cassette, sub-family C (CFTR/MRP), member 9"/>
    <property type="match status" value="1"/>
</dbReference>
<feature type="transmembrane region" description="Helical" evidence="9">
    <location>
        <begin position="262"/>
        <end position="284"/>
    </location>
</feature>
<evidence type="ECO:0000256" key="9">
    <source>
        <dbReference type="SAM" id="Phobius"/>
    </source>
</evidence>
<feature type="domain" description="ABC transporter" evidence="10">
    <location>
        <begin position="1280"/>
        <end position="1553"/>
    </location>
</feature>
<dbReference type="Pfam" id="PF00005">
    <property type="entry name" value="ABC_tran"/>
    <property type="match status" value="2"/>
</dbReference>
<dbReference type="OrthoDB" id="6500128at2759"/>
<feature type="domain" description="ABC transmembrane type-1" evidence="11">
    <location>
        <begin position="277"/>
        <end position="565"/>
    </location>
</feature>
<dbReference type="InterPro" id="IPR044746">
    <property type="entry name" value="ABCC_6TM_D1"/>
</dbReference>
<dbReference type="CDD" id="cd18603">
    <property type="entry name" value="ABC_6TM_MRP1_2_3_6_D2_like"/>
    <property type="match status" value="1"/>
</dbReference>
<dbReference type="FunFam" id="3.40.50.300:FF:000163">
    <property type="entry name" value="Multidrug resistance-associated protein member 4"/>
    <property type="match status" value="1"/>
</dbReference>
<dbReference type="PROSITE" id="PS50929">
    <property type="entry name" value="ABC_TM1F"/>
    <property type="match status" value="2"/>
</dbReference>
<dbReference type="InterPro" id="IPR011527">
    <property type="entry name" value="ABC1_TM_dom"/>
</dbReference>
<dbReference type="SMART" id="SM00382">
    <property type="entry name" value="AAA"/>
    <property type="match status" value="2"/>
</dbReference>
<feature type="region of interest" description="Disordered" evidence="8">
    <location>
        <begin position="634"/>
        <end position="662"/>
    </location>
</feature>
<dbReference type="Pfam" id="PF24357">
    <property type="entry name" value="TMD0_ABC"/>
    <property type="match status" value="1"/>
</dbReference>
<dbReference type="InterPro" id="IPR050173">
    <property type="entry name" value="ABC_transporter_C-like"/>
</dbReference>
<dbReference type="GO" id="GO:0005524">
    <property type="term" value="F:ATP binding"/>
    <property type="evidence" value="ECO:0007669"/>
    <property type="project" value="UniProtKB-KW"/>
</dbReference>
<feature type="transmembrane region" description="Helical" evidence="9">
    <location>
        <begin position="495"/>
        <end position="521"/>
    </location>
</feature>
<dbReference type="SUPFAM" id="SSF52540">
    <property type="entry name" value="P-loop containing nucleoside triphosphate hydrolases"/>
    <property type="match status" value="3"/>
</dbReference>
<feature type="transmembrane region" description="Helical" evidence="9">
    <location>
        <begin position="156"/>
        <end position="176"/>
    </location>
</feature>
<keyword evidence="4" id="KW-0547">Nucleotide-binding</keyword>
<feature type="compositionally biased region" description="Polar residues" evidence="8">
    <location>
        <begin position="634"/>
        <end position="643"/>
    </location>
</feature>
<feature type="domain" description="ABC transmembrane type-1" evidence="11">
    <location>
        <begin position="962"/>
        <end position="1242"/>
    </location>
</feature>
<dbReference type="FunFam" id="1.20.1560.10:FF:000063">
    <property type="entry name" value="Multidrug resistance protein ABC transporter"/>
    <property type="match status" value="1"/>
</dbReference>
<dbReference type="Pfam" id="PF00664">
    <property type="entry name" value="ABC_membrane"/>
    <property type="match status" value="2"/>
</dbReference>
<evidence type="ECO:0000256" key="8">
    <source>
        <dbReference type="SAM" id="MobiDB-lite"/>
    </source>
</evidence>
<feature type="transmembrane region" description="Helical" evidence="9">
    <location>
        <begin position="1104"/>
        <end position="1120"/>
    </location>
</feature>
<protein>
    <submittedName>
        <fullName evidence="12">Multidrug resistance-associated protein 1</fullName>
    </submittedName>
</protein>
<keyword evidence="6 9" id="KW-1133">Transmembrane helix</keyword>
<evidence type="ECO:0000313" key="12">
    <source>
        <dbReference type="EMBL" id="KAG0263368.1"/>
    </source>
</evidence>
<feature type="transmembrane region" description="Helical" evidence="9">
    <location>
        <begin position="66"/>
        <end position="87"/>
    </location>
</feature>
<name>A0A9P6QD91_9FUNG</name>
<dbReference type="Gene3D" id="3.40.50.300">
    <property type="entry name" value="P-loop containing nucleotide triphosphate hydrolases"/>
    <property type="match status" value="2"/>
</dbReference>
<dbReference type="SUPFAM" id="SSF90123">
    <property type="entry name" value="ABC transporter transmembrane region"/>
    <property type="match status" value="2"/>
</dbReference>
<evidence type="ECO:0000313" key="13">
    <source>
        <dbReference type="Proteomes" id="UP000726737"/>
    </source>
</evidence>
<dbReference type="GO" id="GO:0016887">
    <property type="term" value="F:ATP hydrolysis activity"/>
    <property type="evidence" value="ECO:0007669"/>
    <property type="project" value="InterPro"/>
</dbReference>
<dbReference type="InterPro" id="IPR056227">
    <property type="entry name" value="TMD0_ABC"/>
</dbReference>
<keyword evidence="2" id="KW-0813">Transport</keyword>
<dbReference type="CDD" id="cd03250">
    <property type="entry name" value="ABCC_MRP_domain1"/>
    <property type="match status" value="1"/>
</dbReference>
<evidence type="ECO:0000256" key="1">
    <source>
        <dbReference type="ARBA" id="ARBA00004141"/>
    </source>
</evidence>
<accession>A0A9P6QD91</accession>
<dbReference type="InterPro" id="IPR003439">
    <property type="entry name" value="ABC_transporter-like_ATP-bd"/>
</dbReference>
<proteinExistence type="predicted"/>
<feature type="transmembrane region" description="Helical" evidence="9">
    <location>
        <begin position="131"/>
        <end position="150"/>
    </location>
</feature>
<comment type="subcellular location">
    <subcellularLocation>
        <location evidence="1">Membrane</location>
        <topology evidence="1">Multi-pass membrane protein</topology>
    </subcellularLocation>
</comment>
<evidence type="ECO:0000256" key="3">
    <source>
        <dbReference type="ARBA" id="ARBA00022692"/>
    </source>
</evidence>
<dbReference type="FunFam" id="3.40.50.300:FF:000997">
    <property type="entry name" value="Multidrug resistance-associated protein 1"/>
    <property type="match status" value="1"/>
</dbReference>
<evidence type="ECO:0000256" key="4">
    <source>
        <dbReference type="ARBA" id="ARBA00022741"/>
    </source>
</evidence>
<dbReference type="CDD" id="cd18579">
    <property type="entry name" value="ABC_6TM_ABCC_D1"/>
    <property type="match status" value="1"/>
</dbReference>
<keyword evidence="7 9" id="KW-0472">Membrane</keyword>
<dbReference type="GO" id="GO:0140359">
    <property type="term" value="F:ABC-type transporter activity"/>
    <property type="evidence" value="ECO:0007669"/>
    <property type="project" value="InterPro"/>
</dbReference>
<dbReference type="GO" id="GO:0016020">
    <property type="term" value="C:membrane"/>
    <property type="evidence" value="ECO:0007669"/>
    <property type="project" value="UniProtKB-SubCell"/>
</dbReference>
<evidence type="ECO:0000259" key="11">
    <source>
        <dbReference type="PROSITE" id="PS50929"/>
    </source>
</evidence>
<feature type="transmembrane region" description="Helical" evidence="9">
    <location>
        <begin position="314"/>
        <end position="334"/>
    </location>
</feature>
<dbReference type="InterPro" id="IPR027417">
    <property type="entry name" value="P-loop_NTPase"/>
</dbReference>
<dbReference type="Proteomes" id="UP000726737">
    <property type="component" value="Unassembled WGS sequence"/>
</dbReference>
<feature type="transmembrane region" description="Helical" evidence="9">
    <location>
        <begin position="1002"/>
        <end position="1028"/>
    </location>
</feature>
<evidence type="ECO:0000256" key="2">
    <source>
        <dbReference type="ARBA" id="ARBA00022448"/>
    </source>
</evidence>
<reference evidence="12" key="1">
    <citation type="journal article" date="2020" name="Fungal Divers.">
        <title>Resolving the Mortierellaceae phylogeny through synthesis of multi-gene phylogenetics and phylogenomics.</title>
        <authorList>
            <person name="Vandepol N."/>
            <person name="Liber J."/>
            <person name="Desiro A."/>
            <person name="Na H."/>
            <person name="Kennedy M."/>
            <person name="Barry K."/>
            <person name="Grigoriev I.V."/>
            <person name="Miller A.N."/>
            <person name="O'Donnell K."/>
            <person name="Stajich J.E."/>
            <person name="Bonito G."/>
        </authorList>
    </citation>
    <scope>NUCLEOTIDE SEQUENCE</scope>
    <source>
        <strain evidence="12">KOD948</strain>
    </source>
</reference>
<dbReference type="PANTHER" id="PTHR24223">
    <property type="entry name" value="ATP-BINDING CASSETTE SUB-FAMILY C"/>
    <property type="match status" value="1"/>
</dbReference>
<evidence type="ECO:0000259" key="10">
    <source>
        <dbReference type="PROSITE" id="PS50893"/>
    </source>
</evidence>
<dbReference type="CDD" id="cd03244">
    <property type="entry name" value="ABCC_MRP_domain2"/>
    <property type="match status" value="1"/>
</dbReference>
<dbReference type="PROSITE" id="PS00211">
    <property type="entry name" value="ABC_TRANSPORTER_1"/>
    <property type="match status" value="2"/>
</dbReference>
<keyword evidence="13" id="KW-1185">Reference proteome</keyword>
<keyword evidence="5" id="KW-0067">ATP-binding</keyword>
<feature type="domain" description="ABC transporter" evidence="10">
    <location>
        <begin position="649"/>
        <end position="872"/>
    </location>
</feature>
<evidence type="ECO:0000256" key="6">
    <source>
        <dbReference type="ARBA" id="ARBA00022989"/>
    </source>
</evidence>
<feature type="transmembrane region" description="Helical" evidence="9">
    <location>
        <begin position="419"/>
        <end position="437"/>
    </location>
</feature>
<evidence type="ECO:0000256" key="5">
    <source>
        <dbReference type="ARBA" id="ARBA00022840"/>
    </source>
</evidence>
<dbReference type="Gene3D" id="1.20.1560.10">
    <property type="entry name" value="ABC transporter type 1, transmembrane domain"/>
    <property type="match status" value="2"/>
</dbReference>
<feature type="transmembrane region" description="Helical" evidence="9">
    <location>
        <begin position="1080"/>
        <end position="1098"/>
    </location>
</feature>
<feature type="transmembrane region" description="Helical" evidence="9">
    <location>
        <begin position="958"/>
        <end position="982"/>
    </location>
</feature>
<gene>
    <name evidence="12" type="primary">ABCC1_7</name>
    <name evidence="12" type="ORF">BG011_008889</name>
</gene>
<feature type="transmembrane region" description="Helical" evidence="9">
    <location>
        <begin position="1189"/>
        <end position="1207"/>
    </location>
</feature>
<dbReference type="InterPro" id="IPR036640">
    <property type="entry name" value="ABC1_TM_sf"/>
</dbReference>
<feature type="transmembrane region" description="Helical" evidence="9">
    <location>
        <begin position="26"/>
        <end position="45"/>
    </location>
</feature>
<comment type="caution">
    <text evidence="12">The sequence shown here is derived from an EMBL/GenBank/DDBJ whole genome shotgun (WGS) entry which is preliminary data.</text>
</comment>
<dbReference type="EMBL" id="JAAAJA010000076">
    <property type="protein sequence ID" value="KAG0263368.1"/>
    <property type="molecule type" value="Genomic_DNA"/>
</dbReference>
<dbReference type="InterPro" id="IPR017871">
    <property type="entry name" value="ABC_transporter-like_CS"/>
</dbReference>
<dbReference type="InterPro" id="IPR003593">
    <property type="entry name" value="AAA+_ATPase"/>
</dbReference>
<keyword evidence="3 9" id="KW-0812">Transmembrane</keyword>
<evidence type="ECO:0000256" key="7">
    <source>
        <dbReference type="ARBA" id="ARBA00023136"/>
    </source>
</evidence>